<dbReference type="EMBL" id="JAGINP010000026">
    <property type="protein sequence ID" value="MBP2295999.1"/>
    <property type="molecule type" value="Genomic_DNA"/>
</dbReference>
<name>A0ABS4SUX2_9PROT</name>
<evidence type="ECO:0000313" key="2">
    <source>
        <dbReference type="Proteomes" id="UP000781958"/>
    </source>
</evidence>
<organism evidence="1 2">
    <name type="scientific">Azospirillum rugosum</name>
    <dbReference type="NCBI Taxonomy" id="416170"/>
    <lineage>
        <taxon>Bacteria</taxon>
        <taxon>Pseudomonadati</taxon>
        <taxon>Pseudomonadota</taxon>
        <taxon>Alphaproteobacteria</taxon>
        <taxon>Rhodospirillales</taxon>
        <taxon>Azospirillaceae</taxon>
        <taxon>Azospirillum</taxon>
    </lineage>
</organism>
<reference evidence="1 2" key="1">
    <citation type="submission" date="2021-03" db="EMBL/GenBank/DDBJ databases">
        <title>Genomic Encyclopedia of Type Strains, Phase III (KMG-III): the genomes of soil and plant-associated and newly described type strains.</title>
        <authorList>
            <person name="Whitman W."/>
        </authorList>
    </citation>
    <scope>NUCLEOTIDE SEQUENCE [LARGE SCALE GENOMIC DNA]</scope>
    <source>
        <strain evidence="1 2">IMMIB AFH-6</strain>
    </source>
</reference>
<accession>A0ABS4SUX2</accession>
<protein>
    <submittedName>
        <fullName evidence="1">Type III secretion system FlhB-like substrate exporter</fullName>
    </submittedName>
</protein>
<dbReference type="Proteomes" id="UP000781958">
    <property type="component" value="Unassembled WGS sequence"/>
</dbReference>
<keyword evidence="2" id="KW-1185">Reference proteome</keyword>
<evidence type="ECO:0000313" key="1">
    <source>
        <dbReference type="EMBL" id="MBP2295999.1"/>
    </source>
</evidence>
<proteinExistence type="predicted"/>
<sequence>MAPPQTPSGVADSLTAIARRRGVPVDDDTTILALLAALAPNPLVPHRMVLVAGSVLAGAFRHDRTLAEPDPDPAGPPAADHSF</sequence>
<gene>
    <name evidence="1" type="ORF">J2851_005814</name>
</gene>
<comment type="caution">
    <text evidence="1">The sequence shown here is derived from an EMBL/GenBank/DDBJ whole genome shotgun (WGS) entry which is preliminary data.</text>
</comment>
<dbReference type="RefSeq" id="WP_209770690.1">
    <property type="nucleotide sequence ID" value="NZ_JAGINP010000026.1"/>
</dbReference>